<name>A0A1H6S0W1_9FLAO</name>
<evidence type="ECO:0000313" key="2">
    <source>
        <dbReference type="Proteomes" id="UP000183077"/>
    </source>
</evidence>
<dbReference type="AlphaFoldDB" id="A0A1H6S0W1"/>
<sequence>MDIVEVKVNRWKEKITGVIYENKSDFIVLKEVTDDFFLDGVIIVNMKYVRRITSIDNQVKKYVINEKLKLLAQSDSRWVNEESIDGVLNCLFTNNILFQIGLESSDYILVGYIENIFKHSIRVSLIDVKGEFFRSLNIRKELIRTITIDNEYLVGLLLYMRREEK</sequence>
<reference evidence="1 2" key="1">
    <citation type="submission" date="2016-10" db="EMBL/GenBank/DDBJ databases">
        <authorList>
            <person name="de Groot N.N."/>
        </authorList>
    </citation>
    <scope>NUCLEOTIDE SEQUENCE [LARGE SCALE GENOMIC DNA]</scope>
    <source>
        <strain evidence="1 2">DSM 23048</strain>
    </source>
</reference>
<dbReference type="Proteomes" id="UP000183077">
    <property type="component" value="Unassembled WGS sequence"/>
</dbReference>
<gene>
    <name evidence="1" type="ORF">SAMN04488018_102184</name>
</gene>
<dbReference type="EMBL" id="FNYS01000002">
    <property type="protein sequence ID" value="SEI60326.1"/>
    <property type="molecule type" value="Genomic_DNA"/>
</dbReference>
<protein>
    <submittedName>
        <fullName evidence="1">Uncharacterized protein</fullName>
    </submittedName>
</protein>
<organism evidence="1 2">
    <name type="scientific">Myroides marinus</name>
    <dbReference type="NCBI Taxonomy" id="703342"/>
    <lineage>
        <taxon>Bacteria</taxon>
        <taxon>Pseudomonadati</taxon>
        <taxon>Bacteroidota</taxon>
        <taxon>Flavobacteriia</taxon>
        <taxon>Flavobacteriales</taxon>
        <taxon>Flavobacteriaceae</taxon>
        <taxon>Myroides</taxon>
    </lineage>
</organism>
<evidence type="ECO:0000313" key="1">
    <source>
        <dbReference type="EMBL" id="SEI60326.1"/>
    </source>
</evidence>
<proteinExistence type="predicted"/>
<dbReference type="RefSeq" id="WP_074744635.1">
    <property type="nucleotide sequence ID" value="NZ_FNYS01000002.1"/>
</dbReference>
<accession>A0A1H6S0W1</accession>
<dbReference type="GeneID" id="82255875"/>